<comment type="subcellular location">
    <subcellularLocation>
        <location evidence="2">Cytoplasm</location>
    </subcellularLocation>
    <subcellularLocation>
        <location evidence="1">Nucleus</location>
    </subcellularLocation>
</comment>
<dbReference type="GO" id="GO:0006355">
    <property type="term" value="P:regulation of DNA-templated transcription"/>
    <property type="evidence" value="ECO:0007669"/>
    <property type="project" value="InterPro"/>
</dbReference>
<keyword evidence="5" id="KW-0597">Phosphoprotein</keyword>
<dbReference type="EMBL" id="JAZDWU010000007">
    <property type="protein sequence ID" value="KAK9996418.1"/>
    <property type="molecule type" value="Genomic_DNA"/>
</dbReference>
<evidence type="ECO:0000256" key="11">
    <source>
        <dbReference type="SAM" id="MobiDB-lite"/>
    </source>
</evidence>
<evidence type="ECO:0000256" key="2">
    <source>
        <dbReference type="ARBA" id="ARBA00004496"/>
    </source>
</evidence>
<evidence type="ECO:0000313" key="13">
    <source>
        <dbReference type="EMBL" id="KAK9996418.1"/>
    </source>
</evidence>
<feature type="domain" description="DDT" evidence="12">
    <location>
        <begin position="348"/>
        <end position="413"/>
    </location>
</feature>
<comment type="caution">
    <text evidence="13">The sequence shown here is derived from an EMBL/GenBank/DDBJ whole genome shotgun (WGS) entry which is preliminary data.</text>
</comment>
<dbReference type="Proteomes" id="UP001459277">
    <property type="component" value="Unassembled WGS sequence"/>
</dbReference>
<keyword evidence="14" id="KW-1185">Reference proteome</keyword>
<evidence type="ECO:0000256" key="5">
    <source>
        <dbReference type="ARBA" id="ARBA00022553"/>
    </source>
</evidence>
<evidence type="ECO:0000259" key="12">
    <source>
        <dbReference type="PROSITE" id="PS50827"/>
    </source>
</evidence>
<evidence type="ECO:0000313" key="14">
    <source>
        <dbReference type="Proteomes" id="UP001459277"/>
    </source>
</evidence>
<dbReference type="PROSITE" id="PS50827">
    <property type="entry name" value="DDT"/>
    <property type="match status" value="1"/>
</dbReference>
<keyword evidence="7" id="KW-0805">Transcription regulation</keyword>
<evidence type="ECO:0000256" key="10">
    <source>
        <dbReference type="SAM" id="Coils"/>
    </source>
</evidence>
<dbReference type="Pfam" id="PF10497">
    <property type="entry name" value="zf-4CXXC_R1"/>
    <property type="match status" value="1"/>
</dbReference>
<reference evidence="13 14" key="1">
    <citation type="submission" date="2024-01" db="EMBL/GenBank/DDBJ databases">
        <title>A telomere-to-telomere, gap-free genome of sweet tea (Lithocarpus litseifolius).</title>
        <authorList>
            <person name="Zhou J."/>
        </authorList>
    </citation>
    <scope>NUCLEOTIDE SEQUENCE [LARGE SCALE GENOMIC DNA]</scope>
    <source>
        <strain evidence="13">Zhou-2022a</strain>
        <tissue evidence="13">Leaf</tissue>
    </source>
</reference>
<feature type="coiled-coil region" evidence="10">
    <location>
        <begin position="488"/>
        <end position="521"/>
    </location>
</feature>
<keyword evidence="6" id="KW-0832">Ubl conjugation</keyword>
<evidence type="ECO:0000256" key="6">
    <source>
        <dbReference type="ARBA" id="ARBA00022843"/>
    </source>
</evidence>
<feature type="compositionally biased region" description="Low complexity" evidence="11">
    <location>
        <begin position="157"/>
        <end position="167"/>
    </location>
</feature>
<keyword evidence="10" id="KW-0175">Coiled coil</keyword>
<feature type="compositionally biased region" description="Polar residues" evidence="11">
    <location>
        <begin position="189"/>
        <end position="217"/>
    </location>
</feature>
<evidence type="ECO:0000256" key="8">
    <source>
        <dbReference type="ARBA" id="ARBA00023163"/>
    </source>
</evidence>
<evidence type="ECO:0000256" key="1">
    <source>
        <dbReference type="ARBA" id="ARBA00004123"/>
    </source>
</evidence>
<feature type="region of interest" description="Disordered" evidence="11">
    <location>
        <begin position="151"/>
        <end position="302"/>
    </location>
</feature>
<protein>
    <recommendedName>
        <fullName evidence="12">DDT domain-containing protein</fullName>
    </recommendedName>
</protein>
<dbReference type="GO" id="GO:0005737">
    <property type="term" value="C:cytoplasm"/>
    <property type="evidence" value="ECO:0007669"/>
    <property type="project" value="UniProtKB-SubCell"/>
</dbReference>
<evidence type="ECO:0000256" key="7">
    <source>
        <dbReference type="ARBA" id="ARBA00023015"/>
    </source>
</evidence>
<dbReference type="PANTHER" id="PTHR31169:SF8">
    <property type="entry name" value="ZINC-FINGER DOMAIN OF MONOAMINE-OXIDASE A REPRESSOR R1 PROTEIN"/>
    <property type="match status" value="1"/>
</dbReference>
<dbReference type="AlphaFoldDB" id="A0AAW2CFF3"/>
<dbReference type="InterPro" id="IPR018501">
    <property type="entry name" value="DDT_dom"/>
</dbReference>
<name>A0AAW2CFF3_9ROSI</name>
<organism evidence="13 14">
    <name type="scientific">Lithocarpus litseifolius</name>
    <dbReference type="NCBI Taxonomy" id="425828"/>
    <lineage>
        <taxon>Eukaryota</taxon>
        <taxon>Viridiplantae</taxon>
        <taxon>Streptophyta</taxon>
        <taxon>Embryophyta</taxon>
        <taxon>Tracheophyta</taxon>
        <taxon>Spermatophyta</taxon>
        <taxon>Magnoliopsida</taxon>
        <taxon>eudicotyledons</taxon>
        <taxon>Gunneridae</taxon>
        <taxon>Pentapetalae</taxon>
        <taxon>rosids</taxon>
        <taxon>fabids</taxon>
        <taxon>Fagales</taxon>
        <taxon>Fagaceae</taxon>
        <taxon>Lithocarpus</taxon>
    </lineage>
</organism>
<evidence type="ECO:0000256" key="4">
    <source>
        <dbReference type="ARBA" id="ARBA00022499"/>
    </source>
</evidence>
<evidence type="ECO:0000256" key="3">
    <source>
        <dbReference type="ARBA" id="ARBA00022490"/>
    </source>
</evidence>
<proteinExistence type="predicted"/>
<sequence>MAAVAVAVAVSSSQTETKSKNKAKAKAKPTTKKSLGVRFIRGRVYDSQNGKSCHQCRQKTLDFAASCKNKSENKQCTFHFCHKCLLNRYGEKAEEMAVLDDWMCPKCRGICNCSFCMKKRGYHPTGSLVHTAKAKGFSSVLEMLRVEGSETLDSEKSLSQVSKASASSKKRKATNEESVMDLTRDCRESNGQSDSNFQAKPSKMNSIDIGTNGSKQRNLSKDDGTKNSCNGNEDGDSLTRKSSSKRHQSTEEASVQREKTCKRNHGGQLSEINGDRRIPKKMSRQCVKKEENKTEGPNNKKIDNAAAKHKPVKELHKCKRNIVEANRIEIPLPQGIELNSVAAIDLHADDVGHALQFLEFCEAFRQVLDLKKGQPEQLLREMACGRRQRRAQDSPIVRFHMQLLSMIQKDPVKGYPSLNQTIAGESWLQSLTKYISESQYLLEEMQMDSFDVNGDGYDILDSSKKLRILNFLCDEVLGTEDFRSWIDVQISEREKKAKENILAEKEKREKVKNIKKKLQDEMAGAILLKMGTPLSIAEHEHLVSKINWEAAQILEETLEARDVVFDKEQQSDAVRSEPIFLDEHGRKFWILRCYSEKRDVLLQDVRRGELVSVPEQWYSYDVEQKAIVMEYISSLRKLKKMTGNLSQV</sequence>
<dbReference type="SMART" id="SM00571">
    <property type="entry name" value="DDT"/>
    <property type="match status" value="1"/>
</dbReference>
<dbReference type="InterPro" id="IPR018866">
    <property type="entry name" value="Znf-4CXXC_R1"/>
</dbReference>
<keyword evidence="3" id="KW-0963">Cytoplasm</keyword>
<dbReference type="PANTHER" id="PTHR31169">
    <property type="entry name" value="OS05G0300700 PROTEIN"/>
    <property type="match status" value="1"/>
</dbReference>
<gene>
    <name evidence="13" type="ORF">SO802_021104</name>
</gene>
<keyword evidence="9" id="KW-0539">Nucleus</keyword>
<keyword evidence="4" id="KW-1017">Isopeptide bond</keyword>
<feature type="compositionally biased region" description="Basic and acidic residues" evidence="11">
    <location>
        <begin position="248"/>
        <end position="261"/>
    </location>
</feature>
<accession>A0AAW2CFF3</accession>
<keyword evidence="8" id="KW-0804">Transcription</keyword>
<feature type="compositionally biased region" description="Basic and acidic residues" evidence="11">
    <location>
        <begin position="287"/>
        <end position="302"/>
    </location>
</feature>
<evidence type="ECO:0000256" key="9">
    <source>
        <dbReference type="ARBA" id="ARBA00023242"/>
    </source>
</evidence>
<dbReference type="GO" id="GO:0005634">
    <property type="term" value="C:nucleus"/>
    <property type="evidence" value="ECO:0007669"/>
    <property type="project" value="UniProtKB-SubCell"/>
</dbReference>
<dbReference type="InterPro" id="IPR040221">
    <property type="entry name" value="CDCA7/CDA7L"/>
</dbReference>